<gene>
    <name evidence="1" type="ORF">E2C01_098273</name>
</gene>
<name>A0A5B7K7Z5_PORTR</name>
<dbReference type="Proteomes" id="UP000324222">
    <property type="component" value="Unassembled WGS sequence"/>
</dbReference>
<reference evidence="1 2" key="1">
    <citation type="submission" date="2019-05" db="EMBL/GenBank/DDBJ databases">
        <title>Another draft genome of Portunus trituberculatus and its Hox gene families provides insights of decapod evolution.</title>
        <authorList>
            <person name="Jeong J.-H."/>
            <person name="Song I."/>
            <person name="Kim S."/>
            <person name="Choi T."/>
            <person name="Kim D."/>
            <person name="Ryu S."/>
            <person name="Kim W."/>
        </authorList>
    </citation>
    <scope>NUCLEOTIDE SEQUENCE [LARGE SCALE GENOMIC DNA]</scope>
    <source>
        <tissue evidence="1">Muscle</tissue>
    </source>
</reference>
<keyword evidence="2" id="KW-1185">Reference proteome</keyword>
<dbReference type="AlphaFoldDB" id="A0A5B7K7Z5"/>
<proteinExistence type="predicted"/>
<sequence>MVYEVIKKVPNHLVSFPSVRDVSMVNTRQLDQLYVPRTKTQTGERSILVEGPKYWNSLPPNVRCGQSLRGFKKKLMLHLSSEQFNV</sequence>
<evidence type="ECO:0000313" key="2">
    <source>
        <dbReference type="Proteomes" id="UP000324222"/>
    </source>
</evidence>
<dbReference type="EMBL" id="VSRR010132616">
    <property type="protein sequence ID" value="MPD02677.1"/>
    <property type="molecule type" value="Genomic_DNA"/>
</dbReference>
<protein>
    <submittedName>
        <fullName evidence="1">Uncharacterized protein</fullName>
    </submittedName>
</protein>
<evidence type="ECO:0000313" key="1">
    <source>
        <dbReference type="EMBL" id="MPD02677.1"/>
    </source>
</evidence>
<accession>A0A5B7K7Z5</accession>
<comment type="caution">
    <text evidence="1">The sequence shown here is derived from an EMBL/GenBank/DDBJ whole genome shotgun (WGS) entry which is preliminary data.</text>
</comment>
<organism evidence="1 2">
    <name type="scientific">Portunus trituberculatus</name>
    <name type="common">Swimming crab</name>
    <name type="synonym">Neptunus trituberculatus</name>
    <dbReference type="NCBI Taxonomy" id="210409"/>
    <lineage>
        <taxon>Eukaryota</taxon>
        <taxon>Metazoa</taxon>
        <taxon>Ecdysozoa</taxon>
        <taxon>Arthropoda</taxon>
        <taxon>Crustacea</taxon>
        <taxon>Multicrustacea</taxon>
        <taxon>Malacostraca</taxon>
        <taxon>Eumalacostraca</taxon>
        <taxon>Eucarida</taxon>
        <taxon>Decapoda</taxon>
        <taxon>Pleocyemata</taxon>
        <taxon>Brachyura</taxon>
        <taxon>Eubrachyura</taxon>
        <taxon>Portunoidea</taxon>
        <taxon>Portunidae</taxon>
        <taxon>Portuninae</taxon>
        <taxon>Portunus</taxon>
    </lineage>
</organism>